<keyword evidence="5" id="KW-1185">Reference proteome</keyword>
<dbReference type="OrthoDB" id="3921198at2759"/>
<evidence type="ECO:0000256" key="1">
    <source>
        <dbReference type="ARBA" id="ARBA00023242"/>
    </source>
</evidence>
<dbReference type="EMBL" id="ML978126">
    <property type="protein sequence ID" value="KAF2098638.1"/>
    <property type="molecule type" value="Genomic_DNA"/>
</dbReference>
<dbReference type="GO" id="GO:0000981">
    <property type="term" value="F:DNA-binding transcription factor activity, RNA polymerase II-specific"/>
    <property type="evidence" value="ECO:0007669"/>
    <property type="project" value="InterPro"/>
</dbReference>
<feature type="region of interest" description="Disordered" evidence="2">
    <location>
        <begin position="677"/>
        <end position="698"/>
    </location>
</feature>
<evidence type="ECO:0000256" key="2">
    <source>
        <dbReference type="SAM" id="MobiDB-lite"/>
    </source>
</evidence>
<dbReference type="GO" id="GO:0008270">
    <property type="term" value="F:zinc ion binding"/>
    <property type="evidence" value="ECO:0007669"/>
    <property type="project" value="InterPro"/>
</dbReference>
<dbReference type="Proteomes" id="UP000799772">
    <property type="component" value="Unassembled WGS sequence"/>
</dbReference>
<evidence type="ECO:0000313" key="5">
    <source>
        <dbReference type="Proteomes" id="UP000799772"/>
    </source>
</evidence>
<feature type="region of interest" description="Disordered" evidence="2">
    <location>
        <begin position="622"/>
        <end position="650"/>
    </location>
</feature>
<dbReference type="SUPFAM" id="SSF57701">
    <property type="entry name" value="Zn2/Cys6 DNA-binding domain"/>
    <property type="match status" value="1"/>
</dbReference>
<dbReference type="Pfam" id="PF00172">
    <property type="entry name" value="Zn_clus"/>
    <property type="match status" value="1"/>
</dbReference>
<feature type="domain" description="Zn(2)-C6 fungal-type" evidence="3">
    <location>
        <begin position="308"/>
        <end position="341"/>
    </location>
</feature>
<dbReference type="Gene3D" id="4.10.240.10">
    <property type="entry name" value="Zn(2)-C6 fungal-type DNA-binding domain"/>
    <property type="match status" value="1"/>
</dbReference>
<reference evidence="4" key="1">
    <citation type="journal article" date="2020" name="Stud. Mycol.">
        <title>101 Dothideomycetes genomes: a test case for predicting lifestyles and emergence of pathogens.</title>
        <authorList>
            <person name="Haridas S."/>
            <person name="Albert R."/>
            <person name="Binder M."/>
            <person name="Bloem J."/>
            <person name="Labutti K."/>
            <person name="Salamov A."/>
            <person name="Andreopoulos B."/>
            <person name="Baker S."/>
            <person name="Barry K."/>
            <person name="Bills G."/>
            <person name="Bluhm B."/>
            <person name="Cannon C."/>
            <person name="Castanera R."/>
            <person name="Culley D."/>
            <person name="Daum C."/>
            <person name="Ezra D."/>
            <person name="Gonzalez J."/>
            <person name="Henrissat B."/>
            <person name="Kuo A."/>
            <person name="Liang C."/>
            <person name="Lipzen A."/>
            <person name="Lutzoni F."/>
            <person name="Magnuson J."/>
            <person name="Mondo S."/>
            <person name="Nolan M."/>
            <person name="Ohm R."/>
            <person name="Pangilinan J."/>
            <person name="Park H.-J."/>
            <person name="Ramirez L."/>
            <person name="Alfaro M."/>
            <person name="Sun H."/>
            <person name="Tritt A."/>
            <person name="Yoshinaga Y."/>
            <person name="Zwiers L.-H."/>
            <person name="Turgeon B."/>
            <person name="Goodwin S."/>
            <person name="Spatafora J."/>
            <person name="Crous P."/>
            <person name="Grigoriev I."/>
        </authorList>
    </citation>
    <scope>NUCLEOTIDE SEQUENCE</scope>
    <source>
        <strain evidence="4">CBS 133067</strain>
    </source>
</reference>
<keyword evidence="1" id="KW-0539">Nucleus</keyword>
<dbReference type="PROSITE" id="PS50048">
    <property type="entry name" value="ZN2_CY6_FUNGAL_2"/>
    <property type="match status" value="1"/>
</dbReference>
<evidence type="ECO:0000259" key="3">
    <source>
        <dbReference type="PROSITE" id="PS50048"/>
    </source>
</evidence>
<dbReference type="CDD" id="cd00067">
    <property type="entry name" value="GAL4"/>
    <property type="match status" value="1"/>
</dbReference>
<feature type="region of interest" description="Disordered" evidence="2">
    <location>
        <begin position="267"/>
        <end position="295"/>
    </location>
</feature>
<accession>A0A9P4M5Y4</accession>
<dbReference type="PANTHER" id="PTHR35392">
    <property type="entry name" value="ZN(II)2CYS6 TRANSCRIPTION FACTOR (EUROFUNG)-RELATED-RELATED"/>
    <property type="match status" value="1"/>
</dbReference>
<dbReference type="AlphaFoldDB" id="A0A9P4M5Y4"/>
<feature type="region of interest" description="Disordered" evidence="2">
    <location>
        <begin position="209"/>
        <end position="232"/>
    </location>
</feature>
<organism evidence="4 5">
    <name type="scientific">Rhizodiscina lignyota</name>
    <dbReference type="NCBI Taxonomy" id="1504668"/>
    <lineage>
        <taxon>Eukaryota</taxon>
        <taxon>Fungi</taxon>
        <taxon>Dikarya</taxon>
        <taxon>Ascomycota</taxon>
        <taxon>Pezizomycotina</taxon>
        <taxon>Dothideomycetes</taxon>
        <taxon>Pleosporomycetidae</taxon>
        <taxon>Aulographales</taxon>
        <taxon>Rhizodiscinaceae</taxon>
        <taxon>Rhizodiscina</taxon>
    </lineage>
</organism>
<feature type="compositionally biased region" description="Polar residues" evidence="2">
    <location>
        <begin position="641"/>
        <end position="650"/>
    </location>
</feature>
<gene>
    <name evidence="4" type="ORF">NA57DRAFT_75876</name>
</gene>
<sequence length="747" mass="81699">MDPWQTYALNHPSVSNREENELLFNQYFHNDPNLQVPMGDQANASFGSFSGSFSSSYGSYGSINQFLSNHSAPSAPSGFPGSFPGSQQMARLESRHSLDYALSVGSTSPFQDPFNPPSADPSPLLMPQAANNMLFPELDLSNTNAVPNNSFEDETSPLSASSAGSANWNYAPPFPANMATHHSNVNYFNSMSQQELNDFFGSEMFLDSLQSTSQQTSPNTSPAIQPQGRSAPMPISNIPDLRLGERGMQLSPHSNSPALGIIEVGMNRDTGTMGPQRNSSGAGRRAPGRRGPLDPITRRKAAAMRGHACESCRRRKASCDRGIPCRSCIRHYGVRLLQSPCRGKLLNSLADGFLKGPIFPGSRGLESFLGSAPGSYSFSGKDCSIKLKFGFGDSLAFPMKIVMPADRKNKLVHNHIVYQWPPQANEVTAKCRCQHHVFPAVIADTSNLKAVLDHHLGVLVDNHFDEFPAYESVLRVLRPIYTFYRRLPEGEPQQLLRQALKLLTLVHIGGDTQVCPRDPMGRLIATKAFGRSALGERPLFPTCPSNLGSLPTPCFIRGQLGEFMPLLAQDLMTDVLSRLEFISLGRECNMWAPVLATFAVFVMAVESIEYHTEKVAFHAAEATPTPTQPRAFGPSVPAERSVQTTISTPSPMEQGLQHMISFYKACFSGCHLRLTDEPSGRQRSSSGGSGTLSSSQRDAQDSLVAELKKVLANAQTYLLEKSKAPFKSGDDLSCYFDRNLAKFFLLN</sequence>
<dbReference type="InterPro" id="IPR052973">
    <property type="entry name" value="Fungal_sec-metab_reg_TF"/>
</dbReference>
<protein>
    <recommendedName>
        <fullName evidence="3">Zn(2)-C6 fungal-type domain-containing protein</fullName>
    </recommendedName>
</protein>
<evidence type="ECO:0000313" key="4">
    <source>
        <dbReference type="EMBL" id="KAF2098638.1"/>
    </source>
</evidence>
<feature type="compositionally biased region" description="Low complexity" evidence="2">
    <location>
        <begin position="681"/>
        <end position="697"/>
    </location>
</feature>
<feature type="compositionally biased region" description="Polar residues" evidence="2">
    <location>
        <begin position="269"/>
        <end position="280"/>
    </location>
</feature>
<proteinExistence type="predicted"/>
<dbReference type="InterPro" id="IPR001138">
    <property type="entry name" value="Zn2Cys6_DnaBD"/>
</dbReference>
<feature type="compositionally biased region" description="Low complexity" evidence="2">
    <location>
        <begin position="209"/>
        <end position="221"/>
    </location>
</feature>
<comment type="caution">
    <text evidence="4">The sequence shown here is derived from an EMBL/GenBank/DDBJ whole genome shotgun (WGS) entry which is preliminary data.</text>
</comment>
<name>A0A9P4M5Y4_9PEZI</name>
<dbReference type="InterPro" id="IPR036864">
    <property type="entry name" value="Zn2-C6_fun-type_DNA-bd_sf"/>
</dbReference>